<keyword evidence="1" id="KW-1185">Reference proteome</keyword>
<evidence type="ECO:0000313" key="2">
    <source>
        <dbReference type="WBParaSite" id="PSAMB.scaffold3021size19998.g20012.t1"/>
    </source>
</evidence>
<accession>A0A914W2I8</accession>
<dbReference type="WBParaSite" id="PSAMB.scaffold3021size19998.g20012.t1">
    <property type="protein sequence ID" value="PSAMB.scaffold3021size19998.g20012.t1"/>
    <property type="gene ID" value="PSAMB.scaffold3021size19998.g20012"/>
</dbReference>
<sequence>PGACTVSGVLTLDLTAFRDPQSSEDKDQTIVSPK</sequence>
<reference evidence="2" key="1">
    <citation type="submission" date="2022-11" db="UniProtKB">
        <authorList>
            <consortium name="WormBaseParasite"/>
        </authorList>
    </citation>
    <scope>IDENTIFICATION</scope>
</reference>
<organism evidence="1 2">
    <name type="scientific">Plectus sambesii</name>
    <dbReference type="NCBI Taxonomy" id="2011161"/>
    <lineage>
        <taxon>Eukaryota</taxon>
        <taxon>Metazoa</taxon>
        <taxon>Ecdysozoa</taxon>
        <taxon>Nematoda</taxon>
        <taxon>Chromadorea</taxon>
        <taxon>Plectida</taxon>
        <taxon>Plectina</taxon>
        <taxon>Plectoidea</taxon>
        <taxon>Plectidae</taxon>
        <taxon>Plectus</taxon>
    </lineage>
</organism>
<name>A0A914W2I8_9BILA</name>
<evidence type="ECO:0000313" key="1">
    <source>
        <dbReference type="Proteomes" id="UP000887566"/>
    </source>
</evidence>
<dbReference type="AlphaFoldDB" id="A0A914W2I8"/>
<protein>
    <submittedName>
        <fullName evidence="2">Uncharacterized protein</fullName>
    </submittedName>
</protein>
<dbReference type="Proteomes" id="UP000887566">
    <property type="component" value="Unplaced"/>
</dbReference>
<proteinExistence type="predicted"/>